<protein>
    <submittedName>
        <fullName evidence="1">Uncharacterized protein</fullName>
    </submittedName>
</protein>
<gene>
    <name evidence="1" type="ORF">G2W53_045019</name>
</gene>
<name>A0A834VWV0_9FABA</name>
<dbReference type="EMBL" id="JAAIUW010000325">
    <property type="protein sequence ID" value="KAF7800568.1"/>
    <property type="molecule type" value="Genomic_DNA"/>
</dbReference>
<comment type="caution">
    <text evidence="1">The sequence shown here is derived from an EMBL/GenBank/DDBJ whole genome shotgun (WGS) entry which is preliminary data.</text>
</comment>
<sequence>MGDVSSHVYTHFEPKTAIESQKNLRMTSLNVLSHKCVKRMPSRCIGNPSGSNGRMGLVITWEVYQVMSKHILNRKPRLNVKRIPEAQVRTCCRTKNRYRISKELKKHKVERVVAQVSQTDPFALYWESEWI</sequence>
<proteinExistence type="predicted"/>
<organism evidence="1 2">
    <name type="scientific">Senna tora</name>
    <dbReference type="NCBI Taxonomy" id="362788"/>
    <lineage>
        <taxon>Eukaryota</taxon>
        <taxon>Viridiplantae</taxon>
        <taxon>Streptophyta</taxon>
        <taxon>Embryophyta</taxon>
        <taxon>Tracheophyta</taxon>
        <taxon>Spermatophyta</taxon>
        <taxon>Magnoliopsida</taxon>
        <taxon>eudicotyledons</taxon>
        <taxon>Gunneridae</taxon>
        <taxon>Pentapetalae</taxon>
        <taxon>rosids</taxon>
        <taxon>fabids</taxon>
        <taxon>Fabales</taxon>
        <taxon>Fabaceae</taxon>
        <taxon>Caesalpinioideae</taxon>
        <taxon>Cassia clade</taxon>
        <taxon>Senna</taxon>
    </lineage>
</organism>
<dbReference type="Proteomes" id="UP000634136">
    <property type="component" value="Unassembled WGS sequence"/>
</dbReference>
<evidence type="ECO:0000313" key="1">
    <source>
        <dbReference type="EMBL" id="KAF7800568.1"/>
    </source>
</evidence>
<reference evidence="1" key="1">
    <citation type="submission" date="2020-09" db="EMBL/GenBank/DDBJ databases">
        <title>Genome-Enabled Discovery of Anthraquinone Biosynthesis in Senna tora.</title>
        <authorList>
            <person name="Kang S.-H."/>
            <person name="Pandey R.P."/>
            <person name="Lee C.-M."/>
            <person name="Sim J.-S."/>
            <person name="Jeong J.-T."/>
            <person name="Choi B.-S."/>
            <person name="Jung M."/>
            <person name="Ginzburg D."/>
            <person name="Zhao K."/>
            <person name="Won S.Y."/>
            <person name="Oh T.-J."/>
            <person name="Yu Y."/>
            <person name="Kim N.-H."/>
            <person name="Lee O.R."/>
            <person name="Lee T.-H."/>
            <person name="Bashyal P."/>
            <person name="Kim T.-S."/>
            <person name="Lee W.-H."/>
            <person name="Kawkins C."/>
            <person name="Kim C.-K."/>
            <person name="Kim J.S."/>
            <person name="Ahn B.O."/>
            <person name="Rhee S.Y."/>
            <person name="Sohng J.K."/>
        </authorList>
    </citation>
    <scope>NUCLEOTIDE SEQUENCE</scope>
    <source>
        <tissue evidence="1">Leaf</tissue>
    </source>
</reference>
<dbReference type="AlphaFoldDB" id="A0A834VWV0"/>
<evidence type="ECO:0000313" key="2">
    <source>
        <dbReference type="Proteomes" id="UP000634136"/>
    </source>
</evidence>
<keyword evidence="2" id="KW-1185">Reference proteome</keyword>
<accession>A0A834VWV0</accession>